<accession>A0A183E2X2</accession>
<keyword evidence="1" id="KW-0175">Coiled coil</keyword>
<organism evidence="5">
    <name type="scientific">Gongylonema pulchrum</name>
    <dbReference type="NCBI Taxonomy" id="637853"/>
    <lineage>
        <taxon>Eukaryota</taxon>
        <taxon>Metazoa</taxon>
        <taxon>Ecdysozoa</taxon>
        <taxon>Nematoda</taxon>
        <taxon>Chromadorea</taxon>
        <taxon>Rhabditida</taxon>
        <taxon>Spirurina</taxon>
        <taxon>Spiruromorpha</taxon>
        <taxon>Spiruroidea</taxon>
        <taxon>Gongylonematidae</taxon>
        <taxon>Gongylonema</taxon>
    </lineage>
</organism>
<dbReference type="Proteomes" id="UP000271098">
    <property type="component" value="Unassembled WGS sequence"/>
</dbReference>
<name>A0A183E2X2_9BILA</name>
<reference evidence="3 4" key="2">
    <citation type="submission" date="2018-11" db="EMBL/GenBank/DDBJ databases">
        <authorList>
            <consortium name="Pathogen Informatics"/>
        </authorList>
    </citation>
    <scope>NUCLEOTIDE SEQUENCE [LARGE SCALE GENOMIC DNA]</scope>
</reference>
<evidence type="ECO:0000313" key="5">
    <source>
        <dbReference type="WBParaSite" id="GPUH_0001533301-mRNA-1"/>
    </source>
</evidence>
<dbReference type="EMBL" id="UYRT01082285">
    <property type="protein sequence ID" value="VDN25765.1"/>
    <property type="molecule type" value="Genomic_DNA"/>
</dbReference>
<evidence type="ECO:0000313" key="4">
    <source>
        <dbReference type="Proteomes" id="UP000271098"/>
    </source>
</evidence>
<evidence type="ECO:0000256" key="2">
    <source>
        <dbReference type="SAM" id="MobiDB-lite"/>
    </source>
</evidence>
<dbReference type="Gene3D" id="3.40.50.300">
    <property type="entry name" value="P-loop containing nucleotide triphosphate hydrolases"/>
    <property type="match status" value="1"/>
</dbReference>
<dbReference type="WBParaSite" id="GPUH_0001533301-mRNA-1">
    <property type="protein sequence ID" value="GPUH_0001533301-mRNA-1"/>
    <property type="gene ID" value="GPUH_0001533301"/>
</dbReference>
<dbReference type="AlphaFoldDB" id="A0A183E2X2"/>
<gene>
    <name evidence="3" type="ORF">GPUH_LOCUS15315</name>
</gene>
<dbReference type="InterPro" id="IPR027417">
    <property type="entry name" value="P-loop_NTPase"/>
</dbReference>
<keyword evidence="4" id="KW-1185">Reference proteome</keyword>
<proteinExistence type="predicted"/>
<feature type="region of interest" description="Disordered" evidence="2">
    <location>
        <begin position="186"/>
        <end position="221"/>
    </location>
</feature>
<feature type="coiled-coil region" evidence="1">
    <location>
        <begin position="7"/>
        <end position="114"/>
    </location>
</feature>
<evidence type="ECO:0000313" key="3">
    <source>
        <dbReference type="EMBL" id="VDN25765.1"/>
    </source>
</evidence>
<dbReference type="OrthoDB" id="524326at2759"/>
<feature type="compositionally biased region" description="Polar residues" evidence="2">
    <location>
        <begin position="189"/>
        <end position="204"/>
    </location>
</feature>
<evidence type="ECO:0000256" key="1">
    <source>
        <dbReference type="SAM" id="Coils"/>
    </source>
</evidence>
<protein>
    <submittedName>
        <fullName evidence="3 5">Uncharacterized protein</fullName>
    </submittedName>
</protein>
<reference evidence="5" key="1">
    <citation type="submission" date="2016-06" db="UniProtKB">
        <authorList>
            <consortium name="WormBaseParasite"/>
        </authorList>
    </citation>
    <scope>IDENTIFICATION</scope>
</reference>
<sequence length="221" mass="24806">MRSKGVVSSGSEELDALQREVEKLILERREADQQIVQLEADMTVVQLEHAVEQSEEKVKEEEARLNELRAQCARKDDRVLESKYATIDEKTKRVEAENAKLKKATERLRRLIESKDIETINKEQNELFATLTKISPIVENQGFSGAAFHTDPFASATRQDVVFECDPFASSNSTPFASFDAFSGKDPFSSEQTVKSPSAYQASCTKAPPPRPAPPQTRQTR</sequence>